<dbReference type="AlphaFoldDB" id="A0A081C869"/>
<evidence type="ECO:0000313" key="2">
    <source>
        <dbReference type="EMBL" id="GAK60774.1"/>
    </source>
</evidence>
<dbReference type="HOGENOM" id="CLU_796104_0_0_0"/>
<dbReference type="InterPro" id="IPR038726">
    <property type="entry name" value="PDDEXK_AddAB-type"/>
</dbReference>
<sequence length="348" mass="41048">MTPKRWVLLQQASEKIRAARCAQFPRLNLFLFFDEQFHPRLLPEFEHALSPEFSCITAEIELSPPSTQSSPSETIYAIGVNSRRIEGFRDVIKRVLWQHQQRKSGARTYATLMRASHDQKVQPFRLSDYGVFTPYRVKTPRTIRVHSFGHEPFYRYRLCTPKIPGLPKSLREYLWLLFEDCPNHLYKADGFRASQQRFMVKVPLYHTQTHVMIDLAGASRDYTRFTSRHENLQLYFLEHDPCSFACEIPVWTEAREIQDYAEVFGTDAPLTGHIDLLRYTEHRVEVWDYKPNALNEVTAVTQVFLYALMLSIRTGLSLRRFRCGYFDERDLYWFNPHEAQLSPSHHHI</sequence>
<accession>A0A081C869</accession>
<evidence type="ECO:0000313" key="3">
    <source>
        <dbReference type="Proteomes" id="UP000030661"/>
    </source>
</evidence>
<gene>
    <name evidence="2" type="ORF">U27_00672</name>
</gene>
<keyword evidence="3" id="KW-1185">Reference proteome</keyword>
<feature type="domain" description="PD-(D/E)XK endonuclease-like" evidence="1">
    <location>
        <begin position="247"/>
        <end position="326"/>
    </location>
</feature>
<protein>
    <recommendedName>
        <fullName evidence="1">PD-(D/E)XK endonuclease-like domain-containing protein</fullName>
    </recommendedName>
</protein>
<dbReference type="EMBL" id="DF820474">
    <property type="protein sequence ID" value="GAK60774.1"/>
    <property type="molecule type" value="Genomic_DNA"/>
</dbReference>
<proteinExistence type="predicted"/>
<dbReference type="Proteomes" id="UP000030661">
    <property type="component" value="Unassembled WGS sequence"/>
</dbReference>
<name>A0A081C869_VECG1</name>
<dbReference type="STRING" id="1499967.U27_00672"/>
<organism evidence="2">
    <name type="scientific">Vecturithrix granuli</name>
    <dbReference type="NCBI Taxonomy" id="1499967"/>
    <lineage>
        <taxon>Bacteria</taxon>
        <taxon>Candidatus Moduliflexota</taxon>
        <taxon>Candidatus Vecturitrichia</taxon>
        <taxon>Candidatus Vecturitrichales</taxon>
        <taxon>Candidatus Vecturitrichaceae</taxon>
        <taxon>Candidatus Vecturithrix</taxon>
    </lineage>
</organism>
<reference evidence="2" key="1">
    <citation type="journal article" date="2015" name="PeerJ">
        <title>First genomic representation of candidate bacterial phylum KSB3 points to enhanced environmental sensing as a trigger of wastewater bulking.</title>
        <authorList>
            <person name="Sekiguchi Y."/>
            <person name="Ohashi A."/>
            <person name="Parks D.H."/>
            <person name="Yamauchi T."/>
            <person name="Tyson G.W."/>
            <person name="Hugenholtz P."/>
        </authorList>
    </citation>
    <scope>NUCLEOTIDE SEQUENCE [LARGE SCALE GENOMIC DNA]</scope>
</reference>
<dbReference type="Pfam" id="PF12705">
    <property type="entry name" value="PDDEXK_1"/>
    <property type="match status" value="1"/>
</dbReference>
<evidence type="ECO:0000259" key="1">
    <source>
        <dbReference type="Pfam" id="PF12705"/>
    </source>
</evidence>